<dbReference type="GO" id="GO:1990573">
    <property type="term" value="P:potassium ion import across plasma membrane"/>
    <property type="evidence" value="ECO:0007669"/>
    <property type="project" value="TreeGrafter"/>
</dbReference>
<dbReference type="InterPro" id="IPR023299">
    <property type="entry name" value="ATPase_P-typ_cyto_dom_N"/>
</dbReference>
<dbReference type="InterPro" id="IPR018303">
    <property type="entry name" value="ATPase_P-typ_P_site"/>
</dbReference>
<dbReference type="GO" id="GO:0006883">
    <property type="term" value="P:intracellular sodium ion homeostasis"/>
    <property type="evidence" value="ECO:0007669"/>
    <property type="project" value="TreeGrafter"/>
</dbReference>
<organism evidence="14 15">
    <name type="scientific">Harryflintia acetispora</name>
    <dbReference type="NCBI Taxonomy" id="1849041"/>
    <lineage>
        <taxon>Bacteria</taxon>
        <taxon>Bacillati</taxon>
        <taxon>Bacillota</taxon>
        <taxon>Clostridia</taxon>
        <taxon>Eubacteriales</taxon>
        <taxon>Oscillospiraceae</taxon>
        <taxon>Harryflintia</taxon>
    </lineage>
</organism>
<dbReference type="SFLD" id="SFLDG00002">
    <property type="entry name" value="C1.7:_P-type_atpase_like"/>
    <property type="match status" value="1"/>
</dbReference>
<dbReference type="Gene3D" id="3.40.50.1000">
    <property type="entry name" value="HAD superfamily/HAD-like"/>
    <property type="match status" value="1"/>
</dbReference>
<evidence type="ECO:0000256" key="9">
    <source>
        <dbReference type="ARBA" id="ARBA00022989"/>
    </source>
</evidence>
<name>A0A9X8ULB8_9FIRM</name>
<dbReference type="FunFam" id="1.20.1110.10:FF:000065">
    <property type="entry name" value="Sarcoplasmic/endoplasmic reticulum calcium ATPase 1"/>
    <property type="match status" value="1"/>
</dbReference>
<evidence type="ECO:0000256" key="7">
    <source>
        <dbReference type="ARBA" id="ARBA00022842"/>
    </source>
</evidence>
<dbReference type="FunFam" id="3.40.50.1000:FF:000001">
    <property type="entry name" value="Phospholipid-transporting ATPase IC"/>
    <property type="match status" value="1"/>
</dbReference>
<protein>
    <submittedName>
        <fullName evidence="14">Ca2+-transporting ATPase</fullName>
    </submittedName>
</protein>
<dbReference type="GO" id="GO:0030007">
    <property type="term" value="P:intracellular potassium ion homeostasis"/>
    <property type="evidence" value="ECO:0007669"/>
    <property type="project" value="TreeGrafter"/>
</dbReference>
<dbReference type="InterPro" id="IPR006068">
    <property type="entry name" value="ATPase_P-typ_cation-transptr_C"/>
</dbReference>
<keyword evidence="15" id="KW-1185">Reference proteome</keyword>
<dbReference type="PANTHER" id="PTHR43294">
    <property type="entry name" value="SODIUM/POTASSIUM-TRANSPORTING ATPASE SUBUNIT ALPHA"/>
    <property type="match status" value="1"/>
</dbReference>
<keyword evidence="10 12" id="KW-0472">Membrane</keyword>
<dbReference type="GO" id="GO:0016887">
    <property type="term" value="F:ATP hydrolysis activity"/>
    <property type="evidence" value="ECO:0007669"/>
    <property type="project" value="InterPro"/>
</dbReference>
<feature type="transmembrane region" description="Helical" evidence="12">
    <location>
        <begin position="815"/>
        <end position="843"/>
    </location>
</feature>
<dbReference type="NCBIfam" id="TIGR01494">
    <property type="entry name" value="ATPase_P-type"/>
    <property type="match status" value="2"/>
</dbReference>
<dbReference type="FunFam" id="3.40.50.1000:FF:000028">
    <property type="entry name" value="Calcium-transporting P-type ATPase, putative"/>
    <property type="match status" value="1"/>
</dbReference>
<dbReference type="InterPro" id="IPR004014">
    <property type="entry name" value="ATPase_P-typ_cation-transptr_N"/>
</dbReference>
<reference evidence="14 15" key="1">
    <citation type="submission" date="2019-03" db="EMBL/GenBank/DDBJ databases">
        <title>Genomic Encyclopedia of Type Strains, Phase IV (KMG-IV): sequencing the most valuable type-strain genomes for metagenomic binning, comparative biology and taxonomic classification.</title>
        <authorList>
            <person name="Goeker M."/>
        </authorList>
    </citation>
    <scope>NUCLEOTIDE SEQUENCE [LARGE SCALE GENOMIC DNA]</scope>
    <source>
        <strain evidence="14 15">DSM 100433</strain>
    </source>
</reference>
<dbReference type="InterPro" id="IPR023298">
    <property type="entry name" value="ATPase_P-typ_TM_dom_sf"/>
</dbReference>
<keyword evidence="3" id="KW-1003">Cell membrane</keyword>
<evidence type="ECO:0000256" key="10">
    <source>
        <dbReference type="ARBA" id="ARBA00023136"/>
    </source>
</evidence>
<dbReference type="GO" id="GO:0005524">
    <property type="term" value="F:ATP binding"/>
    <property type="evidence" value="ECO:0007669"/>
    <property type="project" value="UniProtKB-KW"/>
</dbReference>
<dbReference type="SUPFAM" id="SSF81653">
    <property type="entry name" value="Calcium ATPase, transduction domain A"/>
    <property type="match status" value="1"/>
</dbReference>
<proteinExistence type="inferred from homology"/>
<dbReference type="InterPro" id="IPR036412">
    <property type="entry name" value="HAD-like_sf"/>
</dbReference>
<feature type="transmembrane region" description="Helical" evidence="12">
    <location>
        <begin position="252"/>
        <end position="277"/>
    </location>
</feature>
<feature type="transmembrane region" description="Helical" evidence="12">
    <location>
        <begin position="673"/>
        <end position="694"/>
    </location>
</feature>
<evidence type="ECO:0000259" key="13">
    <source>
        <dbReference type="SMART" id="SM00831"/>
    </source>
</evidence>
<dbReference type="Pfam" id="PF00122">
    <property type="entry name" value="E1-E2_ATPase"/>
    <property type="match status" value="1"/>
</dbReference>
<dbReference type="Pfam" id="PF00690">
    <property type="entry name" value="Cation_ATPase_N"/>
    <property type="match status" value="1"/>
</dbReference>
<dbReference type="InterPro" id="IPR001757">
    <property type="entry name" value="P_typ_ATPase"/>
</dbReference>
<evidence type="ECO:0000256" key="3">
    <source>
        <dbReference type="ARBA" id="ARBA00022475"/>
    </source>
</evidence>
<feature type="transmembrane region" description="Helical" evidence="12">
    <location>
        <begin position="700"/>
        <end position="720"/>
    </location>
</feature>
<evidence type="ECO:0000256" key="2">
    <source>
        <dbReference type="ARBA" id="ARBA00005675"/>
    </source>
</evidence>
<keyword evidence="6" id="KW-0067">ATP-binding</keyword>
<dbReference type="Pfam" id="PF00689">
    <property type="entry name" value="Cation_ATPase_C"/>
    <property type="match status" value="1"/>
</dbReference>
<dbReference type="GO" id="GO:1902600">
    <property type="term" value="P:proton transmembrane transport"/>
    <property type="evidence" value="ECO:0007669"/>
    <property type="project" value="TreeGrafter"/>
</dbReference>
<evidence type="ECO:0000313" key="15">
    <source>
        <dbReference type="Proteomes" id="UP000294682"/>
    </source>
</evidence>
<dbReference type="SMART" id="SM00831">
    <property type="entry name" value="Cation_ATPase_N"/>
    <property type="match status" value="1"/>
</dbReference>
<sequence length="886" mass="94812">MEEYRGLSEQQAKRLLAQYGENKLKAHKKTGAAQIFVGQFKDVMILILLASTVLSVLMGETTEALTIIAIVLLNAVLGFIQEFKTERTLERLGELAAPTARVIRDGQVQQLEARLIVPGDVVQLEAGDRIPADGVILSSNGLMCDESMLSGESDNVEKAPPRSAADKNGRVYMGTLATKGKAVCRIDATGADTEMGKIAGMLGSIETGTTPLQKRLAQLGKYIGIGCLLICAVVAATGILRGEPVFDMILTGISLSVAAVPEGLPAIVTIALALSVGRMVKRNALIRRLPAVETLGCANVICSDKTGTLTENRMTVKLVRTYDNTLTVTGNGLERAGEFQSGGHKVDPTADTAVNMLLDIAVVCNNASLSKRKAGFGGLRGLRAAFEVVGEPTEAALLVMAAKAGLTREKLGFRVEREIPFDSTRKMMSVIAARQSGERFLLCKGAPDILLSKCNRCLTRGGVKPLSPFMKQTILSYNNQMASDALRVLGFAYLPAPGGAGVQESGMIFVGLCGLLDPPRREAFDAVKKCRRAGIKPVMITGDHAVTARAIAQQLEIWREGDLIVTGQELDGMDDDRLAQELSRISVFARVTPAHKLRIVRAFKAQGNIVAMTGDGVNDAPAVKEADIGVSMGLTGTDVTKEAASVILLDDNFATLVAAVEEGRVIYQNIRKFIRYLLSCNIGEVVTMFFAMLMGMPIPLLPIQILLINLATDGLPAVALGLEPPQKNVMDRPPRGANESVFSHGLAGTIILRGLLIGITTLAVFVSLLNSSGDLIVARSGALLTLVATQLIHVFECKSEEKGLFSINPFDNPMLVLAVAVSAVMMYFTLYNPFFSSVFLTVALTGKQLLTVACYCAAVPLVSGIVLSLRQRRQRRQGAAPYTRKD</sequence>
<dbReference type="SUPFAM" id="SSF81665">
    <property type="entry name" value="Calcium ATPase, transmembrane domain M"/>
    <property type="match status" value="1"/>
</dbReference>
<dbReference type="RefSeq" id="WP_132083627.1">
    <property type="nucleotide sequence ID" value="NZ_SLUK01000001.1"/>
</dbReference>
<dbReference type="PRINTS" id="PR00119">
    <property type="entry name" value="CATATPASE"/>
</dbReference>
<evidence type="ECO:0000256" key="1">
    <source>
        <dbReference type="ARBA" id="ARBA00004651"/>
    </source>
</evidence>
<keyword evidence="5" id="KW-0547">Nucleotide-binding</keyword>
<feature type="transmembrane region" description="Helical" evidence="12">
    <location>
        <begin position="741"/>
        <end position="769"/>
    </location>
</feature>
<comment type="subcellular location">
    <subcellularLocation>
        <location evidence="1">Cell membrane</location>
        <topology evidence="1">Multi-pass membrane protein</topology>
    </subcellularLocation>
</comment>
<feature type="transmembrane region" description="Helical" evidence="12">
    <location>
        <begin position="64"/>
        <end position="83"/>
    </location>
</feature>
<dbReference type="AlphaFoldDB" id="A0A9X8ULB8"/>
<accession>A0A9X8ULB8</accession>
<dbReference type="GO" id="GO:0005391">
    <property type="term" value="F:P-type sodium:potassium-exchanging transporter activity"/>
    <property type="evidence" value="ECO:0007669"/>
    <property type="project" value="TreeGrafter"/>
</dbReference>
<dbReference type="EMBL" id="SLUK01000001">
    <property type="protein sequence ID" value="TCL45300.1"/>
    <property type="molecule type" value="Genomic_DNA"/>
</dbReference>
<evidence type="ECO:0000256" key="5">
    <source>
        <dbReference type="ARBA" id="ARBA00022741"/>
    </source>
</evidence>
<keyword evidence="9 12" id="KW-1133">Transmembrane helix</keyword>
<dbReference type="InterPro" id="IPR044492">
    <property type="entry name" value="P_typ_ATPase_HD_dom"/>
</dbReference>
<dbReference type="PROSITE" id="PS00154">
    <property type="entry name" value="ATPASE_E1_E2"/>
    <property type="match status" value="1"/>
</dbReference>
<evidence type="ECO:0000256" key="4">
    <source>
        <dbReference type="ARBA" id="ARBA00022692"/>
    </source>
</evidence>
<dbReference type="Gene3D" id="3.40.1110.10">
    <property type="entry name" value="Calcium-transporting ATPase, cytoplasmic domain N"/>
    <property type="match status" value="1"/>
</dbReference>
<comment type="similarity">
    <text evidence="2">Belongs to the cation transport ATPase (P-type) (TC 3.A.3) family. Type IIA subfamily.</text>
</comment>
<dbReference type="InterPro" id="IPR050510">
    <property type="entry name" value="Cation_transp_ATPase_P-type"/>
</dbReference>
<dbReference type="SUPFAM" id="SSF81660">
    <property type="entry name" value="Metal cation-transporting ATPase, ATP-binding domain N"/>
    <property type="match status" value="1"/>
</dbReference>
<feature type="transmembrane region" description="Helical" evidence="12">
    <location>
        <begin position="222"/>
        <end position="240"/>
    </location>
</feature>
<dbReference type="PANTHER" id="PTHR43294:SF21">
    <property type="entry name" value="CATION TRANSPORTING ATPASE"/>
    <property type="match status" value="1"/>
</dbReference>
<gene>
    <name evidence="14" type="ORF">EDD78_101283</name>
</gene>
<evidence type="ECO:0000256" key="12">
    <source>
        <dbReference type="SAM" id="Phobius"/>
    </source>
</evidence>
<feature type="transmembrane region" description="Helical" evidence="12">
    <location>
        <begin position="775"/>
        <end position="795"/>
    </location>
</feature>
<dbReference type="Gene3D" id="2.70.150.10">
    <property type="entry name" value="Calcium-transporting ATPase, cytoplasmic transduction domain A"/>
    <property type="match status" value="1"/>
</dbReference>
<feature type="domain" description="Cation-transporting P-type ATPase N-terminal" evidence="13">
    <location>
        <begin position="2"/>
        <end position="60"/>
    </location>
</feature>
<evidence type="ECO:0000256" key="11">
    <source>
        <dbReference type="ARBA" id="ARBA00048694"/>
    </source>
</evidence>
<dbReference type="GO" id="GO:0036376">
    <property type="term" value="P:sodium ion export across plasma membrane"/>
    <property type="evidence" value="ECO:0007669"/>
    <property type="project" value="TreeGrafter"/>
</dbReference>
<keyword evidence="8" id="KW-1278">Translocase</keyword>
<dbReference type="InterPro" id="IPR059000">
    <property type="entry name" value="ATPase_P-type_domA"/>
</dbReference>
<feature type="transmembrane region" description="Helical" evidence="12">
    <location>
        <begin position="849"/>
        <end position="869"/>
    </location>
</feature>
<dbReference type="Gene3D" id="1.20.1110.10">
    <property type="entry name" value="Calcium-transporting ATPase, transmembrane domain"/>
    <property type="match status" value="1"/>
</dbReference>
<dbReference type="InterPro" id="IPR023214">
    <property type="entry name" value="HAD_sf"/>
</dbReference>
<dbReference type="InterPro" id="IPR008250">
    <property type="entry name" value="ATPase_P-typ_transduc_dom_A_sf"/>
</dbReference>
<evidence type="ECO:0000256" key="8">
    <source>
        <dbReference type="ARBA" id="ARBA00022967"/>
    </source>
</evidence>
<dbReference type="Pfam" id="PF13246">
    <property type="entry name" value="Cation_ATPase"/>
    <property type="match status" value="1"/>
</dbReference>
<keyword evidence="7" id="KW-0460">Magnesium</keyword>
<dbReference type="SUPFAM" id="SSF56784">
    <property type="entry name" value="HAD-like"/>
    <property type="match status" value="1"/>
</dbReference>
<comment type="caution">
    <text evidence="14">The sequence shown here is derived from an EMBL/GenBank/DDBJ whole genome shotgun (WGS) entry which is preliminary data.</text>
</comment>
<dbReference type="SFLD" id="SFLDF00027">
    <property type="entry name" value="p-type_atpase"/>
    <property type="match status" value="1"/>
</dbReference>
<keyword evidence="4 12" id="KW-0812">Transmembrane</keyword>
<comment type="catalytic activity">
    <reaction evidence="11">
        <text>Ca(2+)(in) + ATP + H2O = Ca(2+)(out) + ADP + phosphate + H(+)</text>
        <dbReference type="Rhea" id="RHEA:18105"/>
        <dbReference type="ChEBI" id="CHEBI:15377"/>
        <dbReference type="ChEBI" id="CHEBI:15378"/>
        <dbReference type="ChEBI" id="CHEBI:29108"/>
        <dbReference type="ChEBI" id="CHEBI:30616"/>
        <dbReference type="ChEBI" id="CHEBI:43474"/>
        <dbReference type="ChEBI" id="CHEBI:456216"/>
        <dbReference type="EC" id="7.2.2.10"/>
    </reaction>
</comment>
<evidence type="ECO:0000313" key="14">
    <source>
        <dbReference type="EMBL" id="TCL45300.1"/>
    </source>
</evidence>
<dbReference type="GO" id="GO:0005886">
    <property type="term" value="C:plasma membrane"/>
    <property type="evidence" value="ECO:0007669"/>
    <property type="project" value="UniProtKB-SubCell"/>
</dbReference>
<feature type="transmembrane region" description="Helical" evidence="12">
    <location>
        <begin position="35"/>
        <end position="58"/>
    </location>
</feature>
<dbReference type="Proteomes" id="UP000294682">
    <property type="component" value="Unassembled WGS sequence"/>
</dbReference>
<evidence type="ECO:0000256" key="6">
    <source>
        <dbReference type="ARBA" id="ARBA00022840"/>
    </source>
</evidence>
<dbReference type="PRINTS" id="PR00120">
    <property type="entry name" value="HATPASE"/>
</dbReference>
<dbReference type="SFLD" id="SFLDS00003">
    <property type="entry name" value="Haloacid_Dehalogenase"/>
    <property type="match status" value="1"/>
</dbReference>
<dbReference type="GO" id="GO:0005388">
    <property type="term" value="F:P-type calcium transporter activity"/>
    <property type="evidence" value="ECO:0007669"/>
    <property type="project" value="UniProtKB-EC"/>
</dbReference>